<dbReference type="Gene3D" id="3.40.720.10">
    <property type="entry name" value="Alkaline Phosphatase, subunit A"/>
    <property type="match status" value="1"/>
</dbReference>
<dbReference type="PROSITE" id="PS51318">
    <property type="entry name" value="TAT"/>
    <property type="match status" value="1"/>
</dbReference>
<accession>D2QYJ6</accession>
<dbReference type="InterPro" id="IPR010869">
    <property type="entry name" value="DUF1501"/>
</dbReference>
<feature type="chain" id="PRO_5003034393" description="Sulfatase" evidence="1">
    <location>
        <begin position="36"/>
        <end position="462"/>
    </location>
</feature>
<dbReference type="Proteomes" id="UP000001887">
    <property type="component" value="Chromosome"/>
</dbReference>
<keyword evidence="1" id="KW-0732">Signal</keyword>
<dbReference type="PANTHER" id="PTHR43737">
    <property type="entry name" value="BLL7424 PROTEIN"/>
    <property type="match status" value="1"/>
</dbReference>
<dbReference type="SUPFAM" id="SSF53649">
    <property type="entry name" value="Alkaline phosphatase-like"/>
    <property type="match status" value="1"/>
</dbReference>
<dbReference type="STRING" id="530564.Psta_3494"/>
<dbReference type="Pfam" id="PF07394">
    <property type="entry name" value="DUF1501"/>
    <property type="match status" value="1"/>
</dbReference>
<dbReference type="HOGENOM" id="CLU_035908_0_0_0"/>
<proteinExistence type="predicted"/>
<reference evidence="2 3" key="1">
    <citation type="journal article" date="2009" name="Stand. Genomic Sci.">
        <title>Complete genome sequence of Pirellula staleyi type strain (ATCC 27377).</title>
        <authorList>
            <person name="Clum A."/>
            <person name="Tindall B.J."/>
            <person name="Sikorski J."/>
            <person name="Ivanova N."/>
            <person name="Mavrommatis K."/>
            <person name="Lucas S."/>
            <person name="Glavina del Rio T."/>
            <person name="Nolan M."/>
            <person name="Chen F."/>
            <person name="Tice H."/>
            <person name="Pitluck S."/>
            <person name="Cheng J.F."/>
            <person name="Chertkov O."/>
            <person name="Brettin T."/>
            <person name="Han C."/>
            <person name="Detter J.C."/>
            <person name="Kuske C."/>
            <person name="Bruce D."/>
            <person name="Goodwin L."/>
            <person name="Ovchinikova G."/>
            <person name="Pati A."/>
            <person name="Mikhailova N."/>
            <person name="Chen A."/>
            <person name="Palaniappan K."/>
            <person name="Land M."/>
            <person name="Hauser L."/>
            <person name="Chang Y.J."/>
            <person name="Jeffries C.D."/>
            <person name="Chain P."/>
            <person name="Rohde M."/>
            <person name="Goker M."/>
            <person name="Bristow J."/>
            <person name="Eisen J.A."/>
            <person name="Markowitz V."/>
            <person name="Hugenholtz P."/>
            <person name="Kyrpides N.C."/>
            <person name="Klenk H.P."/>
            <person name="Lapidus A."/>
        </authorList>
    </citation>
    <scope>NUCLEOTIDE SEQUENCE [LARGE SCALE GENOMIC DNA]</scope>
    <source>
        <strain evidence="3">ATCC 27377 / DSM 6068 / ICPB 4128</strain>
    </source>
</reference>
<dbReference type="OrthoDB" id="127333at2"/>
<protein>
    <recommendedName>
        <fullName evidence="4">Sulfatase</fullName>
    </recommendedName>
</protein>
<evidence type="ECO:0008006" key="4">
    <source>
        <dbReference type="Google" id="ProtNLM"/>
    </source>
</evidence>
<organism evidence="2 3">
    <name type="scientific">Pirellula staleyi (strain ATCC 27377 / DSM 6068 / ICPB 4128)</name>
    <name type="common">Pirella staleyi</name>
    <dbReference type="NCBI Taxonomy" id="530564"/>
    <lineage>
        <taxon>Bacteria</taxon>
        <taxon>Pseudomonadati</taxon>
        <taxon>Planctomycetota</taxon>
        <taxon>Planctomycetia</taxon>
        <taxon>Pirellulales</taxon>
        <taxon>Pirellulaceae</taxon>
        <taxon>Pirellula</taxon>
    </lineage>
</organism>
<dbReference type="AlphaFoldDB" id="D2QYJ6"/>
<dbReference type="eggNOG" id="COG4102">
    <property type="taxonomic scope" value="Bacteria"/>
</dbReference>
<keyword evidence="3" id="KW-1185">Reference proteome</keyword>
<sequence length="462" mass="50664" precursor="true">MTVPSYSRRDMLSKCGAGMGMLGLAGLLASDNACASTSASDNPLLPKVAHFAPKAKHIIHLFMNGGPSQVDTFDPKPELTKFHGERPKSADLKTERGTGALLKSPFAFQKCGQSGIEVSEIFPEVGKCIDDICVIRSMHTNVPNHEPSLLMMTCGNSQPIRPSMGSWLCYGLGTENQNLPGFVVLCPGKPVVGPQLWSNSFLPGVLQGCHIRNLDPKKVVENIENRFLSSDSQRRQLDLLNAMNQSHRVTREEDNQLEARIQSLEIAFRMQTEAQEAFDVSREPAHVRESFGKGYFADACLTARRLVERGVRTVQVFFGSGQPWDDHGNIEQGHRSKAKESDQAIAALLKDLKASGLLDETIVLWGGEFGRTPASEGGNGRDHNHHGFSVWLAGGGVKGGMTYGATDEFGFAAVENKVHVHDLHATLLHLMGLDHEKLTYRYSGRDFRLTDVHGRVVKEIIA</sequence>
<gene>
    <name evidence="2" type="ordered locus">Psta_3494</name>
</gene>
<dbReference type="InterPro" id="IPR006311">
    <property type="entry name" value="TAT_signal"/>
</dbReference>
<name>D2QYJ6_PIRSD</name>
<evidence type="ECO:0000313" key="3">
    <source>
        <dbReference type="Proteomes" id="UP000001887"/>
    </source>
</evidence>
<dbReference type="KEGG" id="psl:Psta_3494"/>
<dbReference type="InterPro" id="IPR017850">
    <property type="entry name" value="Alkaline_phosphatase_core_sf"/>
</dbReference>
<evidence type="ECO:0000313" key="2">
    <source>
        <dbReference type="EMBL" id="ADB18155.1"/>
    </source>
</evidence>
<feature type="signal peptide" evidence="1">
    <location>
        <begin position="1"/>
        <end position="35"/>
    </location>
</feature>
<dbReference type="EMBL" id="CP001848">
    <property type="protein sequence ID" value="ADB18155.1"/>
    <property type="molecule type" value="Genomic_DNA"/>
</dbReference>
<evidence type="ECO:0000256" key="1">
    <source>
        <dbReference type="SAM" id="SignalP"/>
    </source>
</evidence>
<dbReference type="PANTHER" id="PTHR43737:SF1">
    <property type="entry name" value="DUF1501 DOMAIN-CONTAINING PROTEIN"/>
    <property type="match status" value="1"/>
</dbReference>